<feature type="transmembrane region" description="Helical" evidence="7">
    <location>
        <begin position="379"/>
        <end position="400"/>
    </location>
</feature>
<feature type="transmembrane region" description="Helical" evidence="7">
    <location>
        <begin position="229"/>
        <end position="250"/>
    </location>
</feature>
<feature type="transmembrane region" description="Helical" evidence="7">
    <location>
        <begin position="298"/>
        <end position="318"/>
    </location>
</feature>
<dbReference type="InterPro" id="IPR051258">
    <property type="entry name" value="Diverse_Substrate_Transporter"/>
</dbReference>
<keyword evidence="10" id="KW-1185">Reference proteome</keyword>
<evidence type="ECO:0000256" key="4">
    <source>
        <dbReference type="ARBA" id="ARBA00022989"/>
    </source>
</evidence>
<evidence type="ECO:0000256" key="6">
    <source>
        <dbReference type="SAM" id="MobiDB-lite"/>
    </source>
</evidence>
<keyword evidence="2" id="KW-1003">Cell membrane</keyword>
<accession>A0A5J4Z319</accession>
<dbReference type="OrthoDB" id="2017960at2759"/>
<dbReference type="AlphaFoldDB" id="A0A5J4Z319"/>
<feature type="compositionally biased region" description="Low complexity" evidence="6">
    <location>
        <begin position="76"/>
        <end position="94"/>
    </location>
</feature>
<evidence type="ECO:0000313" key="10">
    <source>
        <dbReference type="Proteomes" id="UP000324585"/>
    </source>
</evidence>
<dbReference type="PANTHER" id="PTHR42920:SF5">
    <property type="entry name" value="EAMA DOMAIN-CONTAINING PROTEIN"/>
    <property type="match status" value="1"/>
</dbReference>
<dbReference type="SUPFAM" id="SSF103481">
    <property type="entry name" value="Multidrug resistance efflux transporter EmrE"/>
    <property type="match status" value="1"/>
</dbReference>
<feature type="transmembrane region" description="Helical" evidence="7">
    <location>
        <begin position="140"/>
        <end position="164"/>
    </location>
</feature>
<name>A0A5J4Z319_PORPP</name>
<sequence>MAFVSVCSCSSVGAWSGSNGAKSRVALSCRSDKWNNSGRPAAQVCVKYARGSGVLRSVRGNSLLHMALSEKELLKPKSSSNASKPSSPSSPSASDRVDAPTEHAQDVSVSSDAEILTALSTSVAKAGSVKASKRKGTWGWWWPRLCALAVAACWGTNFGVVKIVQDAMANDMELAAALRFTVAALATSFAISPGMPLSCVVGGVLVGFADFFGYMCQSYSLLHVDAGKTAFLCSLTVMVVPFLSSLTYFASKHLGNEKPGERAALADGEDLPQQPWLAAFLAVIGIFIMELAGEGASFSLPDFVALGQAFGFGAGFVINQHFVRKAPQHVLGLTAIQLVVIAVCSIVWSLVDNSGGNIGQSWHVLVEAFTGIVQPPWDFRVIGGVLYAGLISTAATIWLANAVLKDISAGDLSVILCTEPIFAAAFASLTLGESLGPNTWLGGGLIVAACLFAEFEFGKKEETAPVSTQVPEQAGGAVAASLASTRADESLADVDHANDDSLAP</sequence>
<feature type="transmembrane region" description="Helical" evidence="7">
    <location>
        <begin position="176"/>
        <end position="209"/>
    </location>
</feature>
<evidence type="ECO:0000313" key="9">
    <source>
        <dbReference type="EMBL" id="KAA8497638.1"/>
    </source>
</evidence>
<reference evidence="10" key="1">
    <citation type="journal article" date="2019" name="Nat. Commun.">
        <title>Expansion of phycobilisome linker gene families in mesophilic red algae.</title>
        <authorList>
            <person name="Lee J."/>
            <person name="Kim D."/>
            <person name="Bhattacharya D."/>
            <person name="Yoon H.S."/>
        </authorList>
    </citation>
    <scope>NUCLEOTIDE SEQUENCE [LARGE SCALE GENOMIC DNA]</scope>
    <source>
        <strain evidence="10">CCMP 1328</strain>
    </source>
</reference>
<comment type="caution">
    <text evidence="9">The sequence shown here is derived from an EMBL/GenBank/DDBJ whole genome shotgun (WGS) entry which is preliminary data.</text>
</comment>
<comment type="subcellular location">
    <subcellularLocation>
        <location evidence="1">Cell membrane</location>
        <topology evidence="1">Multi-pass membrane protein</topology>
    </subcellularLocation>
</comment>
<feature type="region of interest" description="Disordered" evidence="6">
    <location>
        <begin position="477"/>
        <end position="504"/>
    </location>
</feature>
<feature type="compositionally biased region" description="Basic and acidic residues" evidence="6">
    <location>
        <begin position="95"/>
        <end position="105"/>
    </location>
</feature>
<evidence type="ECO:0000259" key="8">
    <source>
        <dbReference type="Pfam" id="PF00892"/>
    </source>
</evidence>
<dbReference type="OMA" id="DAMANDM"/>
<feature type="transmembrane region" description="Helical" evidence="7">
    <location>
        <begin position="271"/>
        <end position="292"/>
    </location>
</feature>
<dbReference type="PANTHER" id="PTHR42920">
    <property type="entry name" value="OS03G0707200 PROTEIN-RELATED"/>
    <property type="match status" value="1"/>
</dbReference>
<keyword evidence="4 7" id="KW-1133">Transmembrane helix</keyword>
<dbReference type="InterPro" id="IPR000620">
    <property type="entry name" value="EamA_dom"/>
</dbReference>
<protein>
    <recommendedName>
        <fullName evidence="8">EamA domain-containing protein</fullName>
    </recommendedName>
</protein>
<dbReference type="Proteomes" id="UP000324585">
    <property type="component" value="Unassembled WGS sequence"/>
</dbReference>
<dbReference type="GO" id="GO:0005886">
    <property type="term" value="C:plasma membrane"/>
    <property type="evidence" value="ECO:0007669"/>
    <property type="project" value="UniProtKB-SubCell"/>
</dbReference>
<evidence type="ECO:0000256" key="2">
    <source>
        <dbReference type="ARBA" id="ARBA00022475"/>
    </source>
</evidence>
<gene>
    <name evidence="9" type="ORF">FVE85_5223</name>
</gene>
<evidence type="ECO:0000256" key="5">
    <source>
        <dbReference type="ARBA" id="ARBA00023136"/>
    </source>
</evidence>
<evidence type="ECO:0000256" key="3">
    <source>
        <dbReference type="ARBA" id="ARBA00022692"/>
    </source>
</evidence>
<feature type="region of interest" description="Disordered" evidence="6">
    <location>
        <begin position="74"/>
        <end position="109"/>
    </location>
</feature>
<evidence type="ECO:0000256" key="7">
    <source>
        <dbReference type="SAM" id="Phobius"/>
    </source>
</evidence>
<keyword evidence="5 7" id="KW-0472">Membrane</keyword>
<dbReference type="Pfam" id="PF00892">
    <property type="entry name" value="EamA"/>
    <property type="match status" value="1"/>
</dbReference>
<dbReference type="EMBL" id="VRMN01000001">
    <property type="protein sequence ID" value="KAA8497638.1"/>
    <property type="molecule type" value="Genomic_DNA"/>
</dbReference>
<feature type="domain" description="EamA" evidence="8">
    <location>
        <begin position="302"/>
        <end position="452"/>
    </location>
</feature>
<organism evidence="9 10">
    <name type="scientific">Porphyridium purpureum</name>
    <name type="common">Red alga</name>
    <name type="synonym">Porphyridium cruentum</name>
    <dbReference type="NCBI Taxonomy" id="35688"/>
    <lineage>
        <taxon>Eukaryota</taxon>
        <taxon>Rhodophyta</taxon>
        <taxon>Bangiophyceae</taxon>
        <taxon>Porphyridiales</taxon>
        <taxon>Porphyridiaceae</taxon>
        <taxon>Porphyridium</taxon>
    </lineage>
</organism>
<keyword evidence="3 7" id="KW-0812">Transmembrane</keyword>
<feature type="compositionally biased region" description="Basic and acidic residues" evidence="6">
    <location>
        <begin position="486"/>
        <end position="504"/>
    </location>
</feature>
<proteinExistence type="predicted"/>
<evidence type="ECO:0000256" key="1">
    <source>
        <dbReference type="ARBA" id="ARBA00004651"/>
    </source>
</evidence>
<feature type="transmembrane region" description="Helical" evidence="7">
    <location>
        <begin position="330"/>
        <end position="351"/>
    </location>
</feature>
<dbReference type="InterPro" id="IPR037185">
    <property type="entry name" value="EmrE-like"/>
</dbReference>